<dbReference type="Pfam" id="PF17806">
    <property type="entry name" value="SO_alpha_A3"/>
    <property type="match status" value="1"/>
</dbReference>
<evidence type="ECO:0000313" key="4">
    <source>
        <dbReference type="Proteomes" id="UP000073604"/>
    </source>
</evidence>
<protein>
    <submittedName>
        <fullName evidence="3">(2Fe-2S)-binding protein</fullName>
    </submittedName>
</protein>
<evidence type="ECO:0000256" key="1">
    <source>
        <dbReference type="ARBA" id="ARBA00023002"/>
    </source>
</evidence>
<evidence type="ECO:0000259" key="2">
    <source>
        <dbReference type="Pfam" id="PF17806"/>
    </source>
</evidence>
<keyword evidence="4" id="KW-1185">Reference proteome</keyword>
<dbReference type="InterPro" id="IPR051691">
    <property type="entry name" value="Metab_Enz_Cyan_OpOx_G3PDH"/>
</dbReference>
<dbReference type="AlphaFoldDB" id="A0A142CU10"/>
<feature type="domain" description="SoxA A3" evidence="2">
    <location>
        <begin position="10"/>
        <end position="90"/>
    </location>
</feature>
<organism evidence="3 4">
    <name type="scientific">Thermococcus peptonophilus</name>
    <dbReference type="NCBI Taxonomy" id="53952"/>
    <lineage>
        <taxon>Archaea</taxon>
        <taxon>Methanobacteriati</taxon>
        <taxon>Methanobacteriota</taxon>
        <taxon>Thermococci</taxon>
        <taxon>Thermococcales</taxon>
        <taxon>Thermococcaceae</taxon>
        <taxon>Thermococcus</taxon>
    </lineage>
</organism>
<dbReference type="GO" id="GO:0016491">
    <property type="term" value="F:oxidoreductase activity"/>
    <property type="evidence" value="ECO:0007669"/>
    <property type="project" value="UniProtKB-KW"/>
</dbReference>
<gene>
    <name evidence="3" type="ORF">A0127_03295</name>
</gene>
<reference evidence="4" key="1">
    <citation type="submission" date="2016-03" db="EMBL/GenBank/DDBJ databases">
        <authorList>
            <person name="Oger P.M."/>
        </authorList>
    </citation>
    <scope>NUCLEOTIDE SEQUENCE [LARGE SCALE GENOMIC DNA]</scope>
    <source>
        <strain evidence="4">OG-1</strain>
    </source>
</reference>
<dbReference type="EMBL" id="CP014750">
    <property type="protein sequence ID" value="AMQ18262.1"/>
    <property type="molecule type" value="Genomic_DNA"/>
</dbReference>
<proteinExistence type="predicted"/>
<dbReference type="Proteomes" id="UP000073604">
    <property type="component" value="Chromosome"/>
</dbReference>
<dbReference type="InterPro" id="IPR041117">
    <property type="entry name" value="SoxA_A3"/>
</dbReference>
<dbReference type="GeneID" id="27139539"/>
<dbReference type="InterPro" id="IPR041854">
    <property type="entry name" value="BFD-like_2Fe2S-bd_dom_sf"/>
</dbReference>
<dbReference type="CDD" id="cd19946">
    <property type="entry name" value="GlpA-like_Fer2_BFD-like"/>
    <property type="match status" value="1"/>
</dbReference>
<name>A0A142CU10_9EURY</name>
<dbReference type="Gene3D" id="1.10.10.1100">
    <property type="entry name" value="BFD-like [2Fe-2S]-binding domain"/>
    <property type="match status" value="1"/>
</dbReference>
<accession>A0A142CU10</accession>
<keyword evidence="1" id="KW-0560">Oxidoreductase</keyword>
<dbReference type="PANTHER" id="PTHR42949:SF3">
    <property type="entry name" value="ANAEROBIC GLYCEROL-3-PHOSPHATE DEHYDROGENASE SUBUNIT B"/>
    <property type="match status" value="1"/>
</dbReference>
<dbReference type="KEGG" id="tpep:A0127_03295"/>
<dbReference type="PANTHER" id="PTHR42949">
    <property type="entry name" value="ANAEROBIC GLYCEROL-3-PHOSPHATE DEHYDROGENASE SUBUNIT B"/>
    <property type="match status" value="1"/>
</dbReference>
<sequence>MTEDPREKIIICRCNDVTLKEIEDLIDGGIIDIEEIKRLLRVGMGPCQGRTCLPLVIGILARKTGQKPDEIPLPATRVPVRPVMMGVLAGEMGDDDEE</sequence>
<evidence type="ECO:0000313" key="3">
    <source>
        <dbReference type="EMBL" id="AMQ18262.1"/>
    </source>
</evidence>
<dbReference type="RefSeq" id="WP_062387924.1">
    <property type="nucleotide sequence ID" value="NZ_CP014750.1"/>
</dbReference>
<dbReference type="OrthoDB" id="36306at2157"/>
<dbReference type="STRING" id="53952.A0127_03295"/>